<evidence type="ECO:0008006" key="3">
    <source>
        <dbReference type="Google" id="ProtNLM"/>
    </source>
</evidence>
<reference evidence="2" key="1">
    <citation type="journal article" date="2019" name="Int. J. Syst. Evol. Microbiol.">
        <title>The Global Catalogue of Microorganisms (GCM) 10K type strain sequencing project: providing services to taxonomists for standard genome sequencing and annotation.</title>
        <authorList>
            <consortium name="The Broad Institute Genomics Platform"/>
            <consortium name="The Broad Institute Genome Sequencing Center for Infectious Disease"/>
            <person name="Wu L."/>
            <person name="Ma J."/>
        </authorList>
    </citation>
    <scope>NUCLEOTIDE SEQUENCE [LARGE SCALE GENOMIC DNA]</scope>
    <source>
        <strain evidence="2">JCM 18956</strain>
    </source>
</reference>
<organism evidence="1 2">
    <name type="scientific">Frondihabitans cladoniiphilus</name>
    <dbReference type="NCBI Taxonomy" id="715785"/>
    <lineage>
        <taxon>Bacteria</taxon>
        <taxon>Bacillati</taxon>
        <taxon>Actinomycetota</taxon>
        <taxon>Actinomycetes</taxon>
        <taxon>Micrococcales</taxon>
        <taxon>Microbacteriaceae</taxon>
        <taxon>Frondihabitans</taxon>
    </lineage>
</organism>
<gene>
    <name evidence="1" type="ORF">GCM10025780_33520</name>
</gene>
<proteinExistence type="predicted"/>
<comment type="caution">
    <text evidence="1">The sequence shown here is derived from an EMBL/GenBank/DDBJ whole genome shotgun (WGS) entry which is preliminary data.</text>
</comment>
<dbReference type="RefSeq" id="WP_345377079.1">
    <property type="nucleotide sequence ID" value="NZ_BAABLM010000010.1"/>
</dbReference>
<protein>
    <recommendedName>
        <fullName evidence="3">Glutaminase</fullName>
    </recommendedName>
</protein>
<keyword evidence="2" id="KW-1185">Reference proteome</keyword>
<dbReference type="EMBL" id="BAABLM010000010">
    <property type="protein sequence ID" value="GAA4684700.1"/>
    <property type="molecule type" value="Genomic_DNA"/>
</dbReference>
<dbReference type="Proteomes" id="UP001501295">
    <property type="component" value="Unassembled WGS sequence"/>
</dbReference>
<sequence>MSDVPGRPATRSPAPDPAETLSAIVGRILTGLIERGARDEALAVPKAGRGIGPFRASSSMSPVGRAWRLGVLLVDRDGRLYATGKLTRAVEPGRPQGFSAMVEQRRADRMAASRGKFVEGEVVNYEWTPLTTDSESLRLGSGPLSVGEAGSTREGAILVRWSATVPDRRMLEPYLEERAALLDLESTFDPGATPEG</sequence>
<evidence type="ECO:0000313" key="1">
    <source>
        <dbReference type="EMBL" id="GAA4684700.1"/>
    </source>
</evidence>
<accession>A0ABP8WC73</accession>
<name>A0ABP8WC73_9MICO</name>
<evidence type="ECO:0000313" key="2">
    <source>
        <dbReference type="Proteomes" id="UP001501295"/>
    </source>
</evidence>